<sequence length="219" mass="24526">MIDVGTWDLTIPEGTPAITITTSQLKKGYQSKYFRNDGTQIEFWAPVTGTSTQGSTYPRSELRETYSFGFKRNWKYTAANNQMAARLAVDAVPSSGKIIIGQIHAADHPHPYLKVVYSYVREVGYVTVEIRAKPTDSKSPTVLTYPSMPLGHDFTYDVNLSKTGLLTTKINGLTHQEQIDPAWGKLYMYFKAGAYVIDNEGPVTEGGRVTFQELKARHY</sequence>
<comment type="caution">
    <text evidence="2">The sequence shown here is derived from an EMBL/GenBank/DDBJ whole genome shotgun (WGS) entry which is preliminary data.</text>
</comment>
<dbReference type="RefSeq" id="WP_108105728.1">
    <property type="nucleotide sequence ID" value="NZ_QASN01000007.1"/>
</dbReference>
<dbReference type="AlphaFoldDB" id="A0A2T5PCG4"/>
<proteinExistence type="predicted"/>
<evidence type="ECO:0000313" key="3">
    <source>
        <dbReference type="Proteomes" id="UP000244064"/>
    </source>
</evidence>
<gene>
    <name evidence="2" type="ORF">DBO85_04650</name>
</gene>
<dbReference type="Gene3D" id="2.60.120.200">
    <property type="match status" value="1"/>
</dbReference>
<keyword evidence="2" id="KW-0456">Lyase</keyword>
<name>A0A2T5PCG4_9PSED</name>
<dbReference type="InterPro" id="IPR013320">
    <property type="entry name" value="ConA-like_dom_sf"/>
</dbReference>
<evidence type="ECO:0000259" key="1">
    <source>
        <dbReference type="Pfam" id="PF08787"/>
    </source>
</evidence>
<feature type="domain" description="Alginate lyase 2" evidence="1">
    <location>
        <begin position="2"/>
        <end position="218"/>
    </location>
</feature>
<dbReference type="OrthoDB" id="6834508at2"/>
<evidence type="ECO:0000313" key="2">
    <source>
        <dbReference type="EMBL" id="PTU75433.1"/>
    </source>
</evidence>
<dbReference type="Pfam" id="PF08787">
    <property type="entry name" value="Alginate_lyase2"/>
    <property type="match status" value="1"/>
</dbReference>
<dbReference type="EMBL" id="QASN01000007">
    <property type="protein sequence ID" value="PTU75433.1"/>
    <property type="molecule type" value="Genomic_DNA"/>
</dbReference>
<dbReference type="GO" id="GO:0016829">
    <property type="term" value="F:lyase activity"/>
    <property type="evidence" value="ECO:0007669"/>
    <property type="project" value="UniProtKB-KW"/>
</dbReference>
<organism evidence="2 3">
    <name type="scientific">Pseudomonas mangrovi</name>
    <dbReference type="NCBI Taxonomy" id="2161748"/>
    <lineage>
        <taxon>Bacteria</taxon>
        <taxon>Pseudomonadati</taxon>
        <taxon>Pseudomonadota</taxon>
        <taxon>Gammaproteobacteria</taxon>
        <taxon>Pseudomonadales</taxon>
        <taxon>Pseudomonadaceae</taxon>
        <taxon>Pseudomonas</taxon>
    </lineage>
</organism>
<keyword evidence="3" id="KW-1185">Reference proteome</keyword>
<accession>A0A2T5PCG4</accession>
<dbReference type="SUPFAM" id="SSF49899">
    <property type="entry name" value="Concanavalin A-like lectins/glucanases"/>
    <property type="match status" value="1"/>
</dbReference>
<dbReference type="Proteomes" id="UP000244064">
    <property type="component" value="Unassembled WGS sequence"/>
</dbReference>
<dbReference type="InterPro" id="IPR014895">
    <property type="entry name" value="Alginate_lyase_2"/>
</dbReference>
<reference evidence="2 3" key="1">
    <citation type="submission" date="2018-04" db="EMBL/GenBank/DDBJ databases">
        <title>Pseudomonas sp. nov., isolated from mangrove soil.</title>
        <authorList>
            <person name="Chen C."/>
        </authorList>
    </citation>
    <scope>NUCLEOTIDE SEQUENCE [LARGE SCALE GENOMIC DNA]</scope>
    <source>
        <strain evidence="2 3">TC-11</strain>
    </source>
</reference>
<protein>
    <submittedName>
        <fullName evidence="2">Polysaccharide lyase family 7 protein</fullName>
    </submittedName>
</protein>